<keyword evidence="3" id="KW-1003">Cell membrane</keyword>
<evidence type="ECO:0000256" key="6">
    <source>
        <dbReference type="ARBA" id="ARBA00023136"/>
    </source>
</evidence>
<dbReference type="GO" id="GO:0005886">
    <property type="term" value="C:plasma membrane"/>
    <property type="evidence" value="ECO:0007669"/>
    <property type="project" value="UniProtKB-SubCell"/>
</dbReference>
<feature type="compositionally biased region" description="Low complexity" evidence="8">
    <location>
        <begin position="137"/>
        <end position="155"/>
    </location>
</feature>
<comment type="subcellular location">
    <subcellularLocation>
        <location evidence="1">Cell membrane</location>
        <topology evidence="1">Single-pass membrane protein</topology>
    </subcellularLocation>
    <subcellularLocation>
        <location evidence="7">Cell membrane</location>
        <topology evidence="7">Single-pass type II membrane protein</topology>
    </subcellularLocation>
</comment>
<dbReference type="PANTHER" id="PTHR30558">
    <property type="entry name" value="EXBD MEMBRANE COMPONENT OF PMF-DRIVEN MACROMOLECULE IMPORT SYSTEM"/>
    <property type="match status" value="1"/>
</dbReference>
<reference evidence="10 11" key="1">
    <citation type="journal article" date="2010" name="Stand. Genomic Sci.">
        <title>Complete genome sequence of Haliangium ochraceum type strain (SMP-2).</title>
        <authorList>
            <consortium name="US DOE Joint Genome Institute (JGI-PGF)"/>
            <person name="Ivanova N."/>
            <person name="Daum C."/>
            <person name="Lang E."/>
            <person name="Abt B."/>
            <person name="Kopitz M."/>
            <person name="Saunders E."/>
            <person name="Lapidus A."/>
            <person name="Lucas S."/>
            <person name="Glavina Del Rio T."/>
            <person name="Nolan M."/>
            <person name="Tice H."/>
            <person name="Copeland A."/>
            <person name="Cheng J.F."/>
            <person name="Chen F."/>
            <person name="Bruce D."/>
            <person name="Goodwin L."/>
            <person name="Pitluck S."/>
            <person name="Mavromatis K."/>
            <person name="Pati A."/>
            <person name="Mikhailova N."/>
            <person name="Chen A."/>
            <person name="Palaniappan K."/>
            <person name="Land M."/>
            <person name="Hauser L."/>
            <person name="Chang Y.J."/>
            <person name="Jeffries C.D."/>
            <person name="Detter J.C."/>
            <person name="Brettin T."/>
            <person name="Rohde M."/>
            <person name="Goker M."/>
            <person name="Bristow J."/>
            <person name="Markowitz V."/>
            <person name="Eisen J.A."/>
            <person name="Hugenholtz P."/>
            <person name="Kyrpides N.C."/>
            <person name="Klenk H.P."/>
        </authorList>
    </citation>
    <scope>NUCLEOTIDE SEQUENCE [LARGE SCALE GENOMIC DNA]</scope>
    <source>
        <strain evidence="11">DSM 14365 / CIP 107738 / JCM 11303 / AJ 13395 / SMP-2</strain>
    </source>
</reference>
<comment type="similarity">
    <text evidence="2 7">Belongs to the ExbD/TolR family.</text>
</comment>
<protein>
    <submittedName>
        <fullName evidence="10">Biopolymer transport protein ExbD/TolR</fullName>
    </submittedName>
</protein>
<keyword evidence="11" id="KW-1185">Reference proteome</keyword>
<organism evidence="10 11">
    <name type="scientific">Haliangium ochraceum (strain DSM 14365 / JCM 11303 / SMP-2)</name>
    <dbReference type="NCBI Taxonomy" id="502025"/>
    <lineage>
        <taxon>Bacteria</taxon>
        <taxon>Pseudomonadati</taxon>
        <taxon>Myxococcota</taxon>
        <taxon>Polyangia</taxon>
        <taxon>Haliangiales</taxon>
        <taxon>Kofleriaceae</taxon>
        <taxon>Haliangium</taxon>
    </lineage>
</organism>
<dbReference type="HOGENOM" id="CLU_085305_1_2_7"/>
<dbReference type="KEGG" id="hoh:Hoch_2024"/>
<gene>
    <name evidence="10" type="ordered locus">Hoch_2024</name>
</gene>
<evidence type="ECO:0000256" key="7">
    <source>
        <dbReference type="RuleBase" id="RU003879"/>
    </source>
</evidence>
<dbReference type="PANTHER" id="PTHR30558:SF7">
    <property type="entry name" value="TOL-PAL SYSTEM PROTEIN TOLR"/>
    <property type="match status" value="1"/>
</dbReference>
<dbReference type="Pfam" id="PF02472">
    <property type="entry name" value="ExbD"/>
    <property type="match status" value="1"/>
</dbReference>
<dbReference type="Proteomes" id="UP000001880">
    <property type="component" value="Chromosome"/>
</dbReference>
<dbReference type="Gene3D" id="3.30.420.270">
    <property type="match status" value="1"/>
</dbReference>
<dbReference type="EMBL" id="CP001804">
    <property type="protein sequence ID" value="ACY14569.1"/>
    <property type="molecule type" value="Genomic_DNA"/>
</dbReference>
<keyword evidence="7" id="KW-0653">Protein transport</keyword>
<dbReference type="InterPro" id="IPR003400">
    <property type="entry name" value="ExbD"/>
</dbReference>
<evidence type="ECO:0000313" key="11">
    <source>
        <dbReference type="Proteomes" id="UP000001880"/>
    </source>
</evidence>
<evidence type="ECO:0000256" key="9">
    <source>
        <dbReference type="SAM" id="Phobius"/>
    </source>
</evidence>
<keyword evidence="6 9" id="KW-0472">Membrane</keyword>
<evidence type="ECO:0000256" key="1">
    <source>
        <dbReference type="ARBA" id="ARBA00004162"/>
    </source>
</evidence>
<evidence type="ECO:0000313" key="10">
    <source>
        <dbReference type="EMBL" id="ACY14569.1"/>
    </source>
</evidence>
<keyword evidence="4 7" id="KW-0812">Transmembrane</keyword>
<dbReference type="GO" id="GO:0015031">
    <property type="term" value="P:protein transport"/>
    <property type="evidence" value="ECO:0007669"/>
    <property type="project" value="UniProtKB-KW"/>
</dbReference>
<dbReference type="RefSeq" id="WP_012827177.1">
    <property type="nucleotide sequence ID" value="NC_013440.1"/>
</dbReference>
<dbReference type="GO" id="GO:0022857">
    <property type="term" value="F:transmembrane transporter activity"/>
    <property type="evidence" value="ECO:0007669"/>
    <property type="project" value="InterPro"/>
</dbReference>
<evidence type="ECO:0000256" key="2">
    <source>
        <dbReference type="ARBA" id="ARBA00005811"/>
    </source>
</evidence>
<accession>D0LFW7</accession>
<keyword evidence="5 9" id="KW-1133">Transmembrane helix</keyword>
<proteinExistence type="inferred from homology"/>
<evidence type="ECO:0000256" key="4">
    <source>
        <dbReference type="ARBA" id="ARBA00022692"/>
    </source>
</evidence>
<feature type="transmembrane region" description="Helical" evidence="9">
    <location>
        <begin position="20"/>
        <end position="38"/>
    </location>
</feature>
<sequence>MAGSRLRRGGIIEGINVTPLVDITLVLLIIFMVTAKFATAPAVPLDLPTASQSEELQTIFSVVVPRDGSTRVDGAAVDDEVLAERARAALRQAPELRAVIQADRGVPHGRVMSVLDTLKSAGLTHVAFGAVSEPESEASAEAAAAPPAAAASEDE</sequence>
<dbReference type="OrthoDB" id="9793581at2"/>
<name>D0LFW7_HALO1</name>
<dbReference type="STRING" id="502025.Hoch_2024"/>
<evidence type="ECO:0000256" key="5">
    <source>
        <dbReference type="ARBA" id="ARBA00022989"/>
    </source>
</evidence>
<keyword evidence="7" id="KW-0813">Transport</keyword>
<evidence type="ECO:0000256" key="8">
    <source>
        <dbReference type="SAM" id="MobiDB-lite"/>
    </source>
</evidence>
<evidence type="ECO:0000256" key="3">
    <source>
        <dbReference type="ARBA" id="ARBA00022475"/>
    </source>
</evidence>
<feature type="region of interest" description="Disordered" evidence="8">
    <location>
        <begin position="131"/>
        <end position="155"/>
    </location>
</feature>
<dbReference type="eggNOG" id="COG0848">
    <property type="taxonomic scope" value="Bacteria"/>
</dbReference>
<dbReference type="AlphaFoldDB" id="D0LFW7"/>